<evidence type="ECO:0000259" key="2">
    <source>
        <dbReference type="Pfam" id="PF14244"/>
    </source>
</evidence>
<protein>
    <submittedName>
        <fullName evidence="3">Putative transcription factor interactor and regulator CCHC(Zn) family</fullName>
    </submittedName>
</protein>
<evidence type="ECO:0000313" key="4">
    <source>
        <dbReference type="Proteomes" id="UP000265566"/>
    </source>
</evidence>
<dbReference type="EMBL" id="PSQE01000002">
    <property type="protein sequence ID" value="RHN73807.1"/>
    <property type="molecule type" value="Genomic_DNA"/>
</dbReference>
<feature type="compositionally biased region" description="Low complexity" evidence="1">
    <location>
        <begin position="352"/>
        <end position="364"/>
    </location>
</feature>
<dbReference type="Gramene" id="rna9675">
    <property type="protein sequence ID" value="RHN73807.1"/>
    <property type="gene ID" value="gene9675"/>
</dbReference>
<proteinExistence type="predicted"/>
<sequence>MVRNNTAVNGAANGGAPLVTDPSQQPGSVYYVHSSDGPSSVAITPVLTHSNYHSWARSMRRALGAKNKFDFVDGSIPVPTEFDPSFKAWNRCNMLIHSWIMNSVETPIAQSIVFLDNAIDVWNELKECFSQGDYIRISELQCEIFGLKQDSRSVSEFFTALKVLWEELEAYLPVPICSCPHRCVCATGLSNARHQHEITRSIRFLTGLNDSFDLVRSQILLMNPLPNMNKIFSMVMQHERQFKSSSSFNDESKILLNSVDSRKFQGKGRGNGRTCSFCGRSNHTIDTCYKKHGFPPNFGKTQAMANNSSLEMHEGREELDDSKSCRGTESYGFTKEQYEHLVNLLATPSGSTSKVVSHVTSHTNSGKEELEDDWFG</sequence>
<dbReference type="InterPro" id="IPR029472">
    <property type="entry name" value="Copia-like_N"/>
</dbReference>
<dbReference type="Proteomes" id="UP000265566">
    <property type="component" value="Chromosome 2"/>
</dbReference>
<feature type="region of interest" description="Disordered" evidence="1">
    <location>
        <begin position="352"/>
        <end position="376"/>
    </location>
</feature>
<evidence type="ECO:0000256" key="1">
    <source>
        <dbReference type="SAM" id="MobiDB-lite"/>
    </source>
</evidence>
<feature type="region of interest" description="Disordered" evidence="1">
    <location>
        <begin position="1"/>
        <end position="20"/>
    </location>
</feature>
<reference evidence="4" key="1">
    <citation type="journal article" date="2018" name="Nat. Plants">
        <title>Whole-genome landscape of Medicago truncatula symbiotic genes.</title>
        <authorList>
            <person name="Pecrix Y."/>
            <person name="Staton S.E."/>
            <person name="Sallet E."/>
            <person name="Lelandais-Briere C."/>
            <person name="Moreau S."/>
            <person name="Carrere S."/>
            <person name="Blein T."/>
            <person name="Jardinaud M.F."/>
            <person name="Latrasse D."/>
            <person name="Zouine M."/>
            <person name="Zahm M."/>
            <person name="Kreplak J."/>
            <person name="Mayjonade B."/>
            <person name="Satge C."/>
            <person name="Perez M."/>
            <person name="Cauet S."/>
            <person name="Marande W."/>
            <person name="Chantry-Darmon C."/>
            <person name="Lopez-Roques C."/>
            <person name="Bouchez O."/>
            <person name="Berard A."/>
            <person name="Debelle F."/>
            <person name="Munos S."/>
            <person name="Bendahmane A."/>
            <person name="Berges H."/>
            <person name="Niebel A."/>
            <person name="Buitink J."/>
            <person name="Frugier F."/>
            <person name="Benhamed M."/>
            <person name="Crespi M."/>
            <person name="Gouzy J."/>
            <person name="Gamas P."/>
        </authorList>
    </citation>
    <scope>NUCLEOTIDE SEQUENCE [LARGE SCALE GENOMIC DNA]</scope>
    <source>
        <strain evidence="4">cv. Jemalong A17</strain>
    </source>
</reference>
<evidence type="ECO:0000313" key="3">
    <source>
        <dbReference type="EMBL" id="RHN73807.1"/>
    </source>
</evidence>
<feature type="compositionally biased region" description="Low complexity" evidence="1">
    <location>
        <begin position="1"/>
        <end position="16"/>
    </location>
</feature>
<dbReference type="PANTHER" id="PTHR37610">
    <property type="entry name" value="CCHC-TYPE DOMAIN-CONTAINING PROTEIN"/>
    <property type="match status" value="1"/>
</dbReference>
<accession>A0A396JF73</accession>
<dbReference type="Pfam" id="PF14244">
    <property type="entry name" value="Retrotran_gag_3"/>
    <property type="match status" value="1"/>
</dbReference>
<dbReference type="PANTHER" id="PTHR37610:SF55">
    <property type="entry name" value="RETROTRANSPOSON COPIA-LIKE N-TERMINAL DOMAIN-CONTAINING PROTEIN"/>
    <property type="match status" value="1"/>
</dbReference>
<feature type="domain" description="Retrotransposon Copia-like N-terminal" evidence="2">
    <location>
        <begin position="33"/>
        <end position="79"/>
    </location>
</feature>
<name>A0A396JF73_MEDTR</name>
<gene>
    <name evidence="3" type="ORF">MtrunA17_Chr2g0302521</name>
</gene>
<comment type="caution">
    <text evidence="3">The sequence shown here is derived from an EMBL/GenBank/DDBJ whole genome shotgun (WGS) entry which is preliminary data.</text>
</comment>
<dbReference type="AlphaFoldDB" id="A0A396JF73"/>
<organism evidence="3 4">
    <name type="scientific">Medicago truncatula</name>
    <name type="common">Barrel medic</name>
    <name type="synonym">Medicago tribuloides</name>
    <dbReference type="NCBI Taxonomy" id="3880"/>
    <lineage>
        <taxon>Eukaryota</taxon>
        <taxon>Viridiplantae</taxon>
        <taxon>Streptophyta</taxon>
        <taxon>Embryophyta</taxon>
        <taxon>Tracheophyta</taxon>
        <taxon>Spermatophyta</taxon>
        <taxon>Magnoliopsida</taxon>
        <taxon>eudicotyledons</taxon>
        <taxon>Gunneridae</taxon>
        <taxon>Pentapetalae</taxon>
        <taxon>rosids</taxon>
        <taxon>fabids</taxon>
        <taxon>Fabales</taxon>
        <taxon>Fabaceae</taxon>
        <taxon>Papilionoideae</taxon>
        <taxon>50 kb inversion clade</taxon>
        <taxon>NPAAA clade</taxon>
        <taxon>Hologalegina</taxon>
        <taxon>IRL clade</taxon>
        <taxon>Trifolieae</taxon>
        <taxon>Medicago</taxon>
    </lineage>
</organism>